<name>A0ABQ1EBW9_9CLOT</name>
<sequence length="72" mass="8605">MNKEFIKKMVKVERYRYEAIKEILPETIRKRVEQLEQDAISVLKDVVVEIMKEDTNKETKKSSTKKVDIEFS</sequence>
<organism evidence="1 2">
    <name type="scientific">Clostridium zeae</name>
    <dbReference type="NCBI Taxonomy" id="2759022"/>
    <lineage>
        <taxon>Bacteria</taxon>
        <taxon>Bacillati</taxon>
        <taxon>Bacillota</taxon>
        <taxon>Clostridia</taxon>
        <taxon>Eubacteriales</taxon>
        <taxon>Clostridiaceae</taxon>
        <taxon>Clostridium</taxon>
    </lineage>
</organism>
<proteinExistence type="predicted"/>
<gene>
    <name evidence="1" type="ORF">CSC2_28010</name>
</gene>
<evidence type="ECO:0000313" key="1">
    <source>
        <dbReference type="EMBL" id="GFZ32275.1"/>
    </source>
</evidence>
<protein>
    <submittedName>
        <fullName evidence="1">Uncharacterized protein</fullName>
    </submittedName>
</protein>
<evidence type="ECO:0000313" key="2">
    <source>
        <dbReference type="Proteomes" id="UP000663802"/>
    </source>
</evidence>
<dbReference type="EMBL" id="BMBA01000002">
    <property type="protein sequence ID" value="GFZ32275.1"/>
    <property type="molecule type" value="Genomic_DNA"/>
</dbReference>
<comment type="caution">
    <text evidence="1">The sequence shown here is derived from an EMBL/GenBank/DDBJ whole genome shotgun (WGS) entry which is preliminary data.</text>
</comment>
<keyword evidence="2" id="KW-1185">Reference proteome</keyword>
<dbReference type="RefSeq" id="WP_206870532.1">
    <property type="nucleotide sequence ID" value="NZ_BMBA01000002.1"/>
</dbReference>
<reference evidence="1 2" key="1">
    <citation type="journal article" date="2021" name="Int. J. Syst. Evol. Microbiol.">
        <title>Clostridium zeae sp. nov., isolated from corn silage.</title>
        <authorList>
            <person name="Kobayashi H."/>
            <person name="Tanizawa Y."/>
            <person name="Yagura M."/>
            <person name="Sakamoto M."/>
            <person name="Ohkuma M."/>
            <person name="Tohno M."/>
        </authorList>
    </citation>
    <scope>NUCLEOTIDE SEQUENCE [LARGE SCALE GENOMIC DNA]</scope>
    <source>
        <strain evidence="1 2">CSC2</strain>
    </source>
</reference>
<accession>A0ABQ1EBW9</accession>
<dbReference type="Proteomes" id="UP000663802">
    <property type="component" value="Unassembled WGS sequence"/>
</dbReference>